<keyword evidence="14" id="KW-0503">Monooxygenase</keyword>
<dbReference type="PROSITE" id="PS50021">
    <property type="entry name" value="CH"/>
    <property type="match status" value="1"/>
</dbReference>
<organism evidence="27 28">
    <name type="scientific">Serinus canaria</name>
    <name type="common">Island canary</name>
    <name type="synonym">Fringilla canaria</name>
    <dbReference type="NCBI Taxonomy" id="9135"/>
    <lineage>
        <taxon>Eukaryota</taxon>
        <taxon>Metazoa</taxon>
        <taxon>Chordata</taxon>
        <taxon>Craniata</taxon>
        <taxon>Vertebrata</taxon>
        <taxon>Euteleostomi</taxon>
        <taxon>Archelosauria</taxon>
        <taxon>Archosauria</taxon>
        <taxon>Dinosauria</taxon>
        <taxon>Saurischia</taxon>
        <taxon>Theropoda</taxon>
        <taxon>Coelurosauria</taxon>
        <taxon>Aves</taxon>
        <taxon>Neognathae</taxon>
        <taxon>Neoaves</taxon>
        <taxon>Telluraves</taxon>
        <taxon>Australaves</taxon>
        <taxon>Passeriformes</taxon>
        <taxon>Passeroidea</taxon>
        <taxon>Fringillidae</taxon>
        <taxon>Carduelinae</taxon>
        <taxon>Serinus</taxon>
    </lineage>
</organism>
<evidence type="ECO:0000259" key="26">
    <source>
        <dbReference type="PROSITE" id="PS51848"/>
    </source>
</evidence>
<keyword evidence="9 21" id="KW-0479">Metal-binding</keyword>
<dbReference type="Ensembl" id="ENSSCAT00000008756.1">
    <property type="protein sequence ID" value="ENSSCAP00000007736.1"/>
    <property type="gene ID" value="ENSSCAG00000005891.1"/>
</dbReference>
<dbReference type="InterPro" id="IPR002938">
    <property type="entry name" value="FAD-bd"/>
</dbReference>
<keyword evidence="15 21" id="KW-0440">LIM domain</keyword>
<keyword evidence="8" id="KW-0285">Flavoprotein</keyword>
<dbReference type="FunFam" id="2.10.110.10:FF:000043">
    <property type="entry name" value="protein-methionine sulfoxide oxidase MICAL3 isoform X2"/>
    <property type="match status" value="1"/>
</dbReference>
<feature type="region of interest" description="Disordered" evidence="23">
    <location>
        <begin position="657"/>
        <end position="701"/>
    </location>
</feature>
<dbReference type="SMART" id="SM00132">
    <property type="entry name" value="LIM"/>
    <property type="match status" value="1"/>
</dbReference>
<evidence type="ECO:0000256" key="22">
    <source>
        <dbReference type="SAM" id="Coils"/>
    </source>
</evidence>
<evidence type="ECO:0000256" key="19">
    <source>
        <dbReference type="ARBA" id="ARBA00023242"/>
    </source>
</evidence>
<dbReference type="GO" id="GO:0003779">
    <property type="term" value="F:actin binding"/>
    <property type="evidence" value="ECO:0007669"/>
    <property type="project" value="UniProtKB-KW"/>
</dbReference>
<accession>A0A8C9MSI1</accession>
<gene>
    <name evidence="27" type="primary">MICAL3</name>
</gene>
<dbReference type="PROSITE" id="PS51848">
    <property type="entry name" value="BMERB"/>
    <property type="match status" value="1"/>
</dbReference>
<dbReference type="PANTHER" id="PTHR23167">
    <property type="entry name" value="CALPONIN HOMOLOGY DOMAIN-CONTAINING PROTEIN DDB_G0272472-RELATED"/>
    <property type="match status" value="1"/>
</dbReference>
<feature type="compositionally biased region" description="Polar residues" evidence="23">
    <location>
        <begin position="1345"/>
        <end position="1365"/>
    </location>
</feature>
<reference evidence="27" key="1">
    <citation type="submission" date="2025-08" db="UniProtKB">
        <authorList>
            <consortium name="Ensembl"/>
        </authorList>
    </citation>
    <scope>IDENTIFICATION</scope>
</reference>
<dbReference type="InterPro" id="IPR001715">
    <property type="entry name" value="CH_dom"/>
</dbReference>
<keyword evidence="7" id="KW-0963">Cytoplasm</keyword>
<evidence type="ECO:0000256" key="20">
    <source>
        <dbReference type="ARBA" id="ARBA00049522"/>
    </source>
</evidence>
<dbReference type="SUPFAM" id="SSF47576">
    <property type="entry name" value="Calponin-homology domain, CH-domain"/>
    <property type="match status" value="1"/>
</dbReference>
<name>A0A8C9MSI1_SERCA</name>
<feature type="compositionally biased region" description="Polar residues" evidence="23">
    <location>
        <begin position="1258"/>
        <end position="1267"/>
    </location>
</feature>
<feature type="region of interest" description="Disordered" evidence="23">
    <location>
        <begin position="933"/>
        <end position="1269"/>
    </location>
</feature>
<feature type="compositionally biased region" description="Basic and acidic residues" evidence="23">
    <location>
        <begin position="1536"/>
        <end position="1548"/>
    </location>
</feature>
<dbReference type="GO" id="GO:0120501">
    <property type="term" value="F:F-actin monooxygenase activity"/>
    <property type="evidence" value="ECO:0007669"/>
    <property type="project" value="UniProtKB-EC"/>
</dbReference>
<evidence type="ECO:0000256" key="18">
    <source>
        <dbReference type="ARBA" id="ARBA00023212"/>
    </source>
</evidence>
<comment type="catalytic activity">
    <reaction evidence="20">
        <text>L-methionyl-[F-actin] + NADPH + O2 + H(+) = L-methionyl-(R)-S-oxide-[F-actin] + NADP(+) + H2O</text>
        <dbReference type="Rhea" id="RHEA:51308"/>
        <dbReference type="Rhea" id="RHEA-COMP:12953"/>
        <dbReference type="Rhea" id="RHEA-COMP:12956"/>
        <dbReference type="ChEBI" id="CHEBI:15377"/>
        <dbReference type="ChEBI" id="CHEBI:15378"/>
        <dbReference type="ChEBI" id="CHEBI:15379"/>
        <dbReference type="ChEBI" id="CHEBI:16044"/>
        <dbReference type="ChEBI" id="CHEBI:45764"/>
        <dbReference type="ChEBI" id="CHEBI:57783"/>
        <dbReference type="ChEBI" id="CHEBI:58349"/>
        <dbReference type="EC" id="1.14.13.225"/>
    </reaction>
</comment>
<keyword evidence="11 21" id="KW-0862">Zinc</keyword>
<dbReference type="SMART" id="SM00033">
    <property type="entry name" value="CH"/>
    <property type="match status" value="1"/>
</dbReference>
<evidence type="ECO:0000256" key="1">
    <source>
        <dbReference type="ARBA" id="ARBA00001974"/>
    </source>
</evidence>
<feature type="compositionally biased region" description="Basic and acidic residues" evidence="23">
    <location>
        <begin position="691"/>
        <end position="700"/>
    </location>
</feature>
<evidence type="ECO:0000256" key="4">
    <source>
        <dbReference type="ARBA" id="ARBA00008223"/>
    </source>
</evidence>
<dbReference type="Gene3D" id="3.50.50.60">
    <property type="entry name" value="FAD/NAD(P)-binding domain"/>
    <property type="match status" value="1"/>
</dbReference>
<keyword evidence="6" id="KW-0268">Exocytosis</keyword>
<feature type="domain" description="BMERB" evidence="26">
    <location>
        <begin position="1865"/>
        <end position="2014"/>
    </location>
</feature>
<dbReference type="SUPFAM" id="SSF57716">
    <property type="entry name" value="Glucocorticoid receptor-like (DNA-binding domain)"/>
    <property type="match status" value="1"/>
</dbReference>
<dbReference type="Gene3D" id="1.10.418.10">
    <property type="entry name" value="Calponin-like domain"/>
    <property type="match status" value="1"/>
</dbReference>
<dbReference type="InterPro" id="IPR036188">
    <property type="entry name" value="FAD/NAD-bd_sf"/>
</dbReference>
<evidence type="ECO:0000256" key="2">
    <source>
        <dbReference type="ARBA" id="ARBA00004123"/>
    </source>
</evidence>
<dbReference type="GO" id="GO:0046872">
    <property type="term" value="F:metal ion binding"/>
    <property type="evidence" value="ECO:0007669"/>
    <property type="project" value="UniProtKB-KW"/>
</dbReference>
<feature type="compositionally biased region" description="Basic and acidic residues" evidence="23">
    <location>
        <begin position="1812"/>
        <end position="1824"/>
    </location>
</feature>
<dbReference type="InterPro" id="IPR001781">
    <property type="entry name" value="Znf_LIM"/>
</dbReference>
<feature type="compositionally biased region" description="Low complexity" evidence="23">
    <location>
        <begin position="1236"/>
        <end position="1253"/>
    </location>
</feature>
<evidence type="ECO:0000256" key="3">
    <source>
        <dbReference type="ARBA" id="ARBA00004245"/>
    </source>
</evidence>
<dbReference type="FunFam" id="1.10.418.10:FF:000026">
    <property type="entry name" value="protein-methionine sulfoxide oxidase MICAL3 isoform X1"/>
    <property type="match status" value="1"/>
</dbReference>
<evidence type="ECO:0000313" key="28">
    <source>
        <dbReference type="Proteomes" id="UP000694409"/>
    </source>
</evidence>
<dbReference type="InterPro" id="IPR050540">
    <property type="entry name" value="F-actin_Monoox_Mical"/>
</dbReference>
<feature type="domain" description="Calponin-homology (CH)" evidence="24">
    <location>
        <begin position="517"/>
        <end position="623"/>
    </location>
</feature>
<evidence type="ECO:0000259" key="24">
    <source>
        <dbReference type="PROSITE" id="PS50021"/>
    </source>
</evidence>
<evidence type="ECO:0000256" key="23">
    <source>
        <dbReference type="SAM" id="MobiDB-lite"/>
    </source>
</evidence>
<feature type="domain" description="LIM zinc-binding" evidence="25">
    <location>
        <begin position="792"/>
        <end position="854"/>
    </location>
</feature>
<feature type="compositionally biased region" description="Basic and acidic residues" evidence="23">
    <location>
        <begin position="1401"/>
        <end position="1414"/>
    </location>
</feature>
<dbReference type="GeneTree" id="ENSGT00940000155580"/>
<evidence type="ECO:0000256" key="9">
    <source>
        <dbReference type="ARBA" id="ARBA00022723"/>
    </source>
</evidence>
<dbReference type="Pfam" id="PF25413">
    <property type="entry name" value="Rossman_Mical"/>
    <property type="match status" value="1"/>
</dbReference>
<protein>
    <recommendedName>
        <fullName evidence="5">F-actin monooxygenase</fullName>
        <ecNumber evidence="5">1.14.13.225</ecNumber>
    </recommendedName>
</protein>
<feature type="compositionally biased region" description="Basic residues" evidence="23">
    <location>
        <begin position="1704"/>
        <end position="1722"/>
    </location>
</feature>
<feature type="compositionally biased region" description="Polar residues" evidence="23">
    <location>
        <begin position="1767"/>
        <end position="1777"/>
    </location>
</feature>
<evidence type="ECO:0000256" key="11">
    <source>
        <dbReference type="ARBA" id="ARBA00022833"/>
    </source>
</evidence>
<dbReference type="Proteomes" id="UP000694409">
    <property type="component" value="Unassembled WGS sequence"/>
</dbReference>
<feature type="region of interest" description="Disordered" evidence="23">
    <location>
        <begin position="860"/>
        <end position="916"/>
    </location>
</feature>
<feature type="compositionally biased region" description="Polar residues" evidence="23">
    <location>
        <begin position="1391"/>
        <end position="1400"/>
    </location>
</feature>
<proteinExistence type="inferred from homology"/>
<dbReference type="GO" id="GO:0005634">
    <property type="term" value="C:nucleus"/>
    <property type="evidence" value="ECO:0007669"/>
    <property type="project" value="UniProtKB-SubCell"/>
</dbReference>
<dbReference type="GO" id="GO:0071949">
    <property type="term" value="F:FAD binding"/>
    <property type="evidence" value="ECO:0007669"/>
    <property type="project" value="InterPro"/>
</dbReference>
<feature type="compositionally biased region" description="Polar residues" evidence="23">
    <location>
        <begin position="1430"/>
        <end position="1448"/>
    </location>
</feature>
<feature type="compositionally biased region" description="Pro residues" evidence="23">
    <location>
        <begin position="1484"/>
        <end position="1505"/>
    </location>
</feature>
<evidence type="ECO:0000259" key="25">
    <source>
        <dbReference type="PROSITE" id="PS50023"/>
    </source>
</evidence>
<evidence type="ECO:0000256" key="8">
    <source>
        <dbReference type="ARBA" id="ARBA00022630"/>
    </source>
</evidence>
<reference evidence="27" key="2">
    <citation type="submission" date="2025-09" db="UniProtKB">
        <authorList>
            <consortium name="Ensembl"/>
        </authorList>
    </citation>
    <scope>IDENTIFICATION</scope>
</reference>
<feature type="compositionally biased region" description="Pro residues" evidence="23">
    <location>
        <begin position="1450"/>
        <end position="1460"/>
    </location>
</feature>
<feature type="compositionally biased region" description="Basic and acidic residues" evidence="23">
    <location>
        <begin position="1193"/>
        <end position="1204"/>
    </location>
</feature>
<evidence type="ECO:0000256" key="6">
    <source>
        <dbReference type="ARBA" id="ARBA00022483"/>
    </source>
</evidence>
<dbReference type="GO" id="GO:0005856">
    <property type="term" value="C:cytoskeleton"/>
    <property type="evidence" value="ECO:0007669"/>
    <property type="project" value="UniProtKB-SubCell"/>
</dbReference>
<dbReference type="PROSITE" id="PS00478">
    <property type="entry name" value="LIM_DOMAIN_1"/>
    <property type="match status" value="1"/>
</dbReference>
<feature type="compositionally biased region" description="Basic and acidic residues" evidence="23">
    <location>
        <begin position="1507"/>
        <end position="1518"/>
    </location>
</feature>
<evidence type="ECO:0000313" key="27">
    <source>
        <dbReference type="Ensembl" id="ENSSCAP00000007736.1"/>
    </source>
</evidence>
<comment type="subcellular location">
    <subcellularLocation>
        <location evidence="3">Cytoplasm</location>
        <location evidence="3">Cytoskeleton</location>
    </subcellularLocation>
    <subcellularLocation>
        <location evidence="2">Nucleus</location>
    </subcellularLocation>
</comment>
<keyword evidence="17" id="KW-0009">Actin-binding</keyword>
<sequence>MEESKNEKVNQAHVLFDRFVQASTCKGTLKAFQELCDYLELKPKDYRSFYHKLKSKLNYWKAKALWAKLDKRGSHKDYKKGKACANTKCLIIGAGPCGLRTAIDLSFLGAKVVVIEKRDAFSRNNVLHLWPFTIHDLRGLGAKKFYGKFCAGSIDHISIRQLQLILLKVALILGIEIHVNVEFRGLVYPPEDQENERIGWRALVHPKTHPVSEYEFEVIIGGDGRRNTLEGFRRKEFRGKLAIAITANFINRNTTAEAKVEEISGVAFIFNQKFFQDLRDATGIDLENIVYYKDDTHYFVMTAKKQSLLDKGVIRHDHADTEVLLSRENVDQEALLNYAREAADFSTNQQLPSLDFAINHYGQPDVAMFDFTCMYASENAALVREQNGHQLLVALVGDSLLEPFWPMGTGIARGFLAAMDSAWMVRSWSLGASPLEVLAERESIYRLLPQTTPENVSKNFSHYSIDPATRYPNINVNFLRPQQVRHLYNTGDLKDIHLEIENFVNSRTPKLTRNESVARSSKLLSWCQRQTDGYAGVNVTDLTMSWKSGLALCAIIHRYRPDLIDFDSLDEHDVEKNNQLAFDIAEKEFGISPIMTGKEMASVGEPDKLSMVMYLTQFYEMFKDTIPSSDSLELNAEEKAALIASTKSPISFLSKLGQSISRKRTPKDKKEKELDGAGKRRKTSQSEDEDLPRSYREERPTLVSALTERRIDAAIGNQNKVKSMATQLLAKFEENAPVPSSNLRRQPPVLPYQERVHSQPSSRREQGRLAPIPQWKQGSLKKEFPQNLGGSDVCYFCRKRVYVMERLSAEGKFFHRSCFKCEYCATTLRLSSYAYDIEDGKFYCKPHYCYRVSGYAQRKRPAVGPLSGKDTKGPVQDTMASDGSGRASSLPTSAERAPGPSVNGLEEPSLAKRLRGTPERIELENYRLSLQREEELEEVPEETLAEHNLSSVLDKGTEEDVPSSSSESEMEEEDEEEDDEQQPPSDLGGVPWKEAVRIHALLKGKSEEEIEAEQNHEIEYKYDDEEEEYEEEEDEESSEASDLPSVRHEAVQAWLETVPGAPCEEDDVEDELGTEPADTEGQAGEEGDTGAELDDDIASDAEAEFRLRQSGAKGAELKVSEDEEEAESASHSVTEDPCKPPTPIQPSSDSVLPLSPAASPKAKQAEDAEDPLAEVCRAIKSPEPRFFPEPFILEERPKDEIPKERKVKSPLVPPSPVLSQPVASPEAIAPPSLAESQPGAPALASSPASAQMPICSQPLPSAETSIPSPVEPPVCFQPVPALTSTPLAKLALRGQDGEVEKLGSPTTAEEALKRSSLVEEFWMKSAEIRRSLGLTPVDRNKRSESNFTVSALETTPQKTFNSRNISGDERIHSVKPQPAPRRQGLSKLENEQISLLTPKSPSEKELKISSEVRGDVSSSSGLGLQESSSNMRTMASQSFNTSDSTMLTPPSSPPPPPPQNEEPATLRRKRYQALWQNEVETRSPPTPASTPPAPRHQEPAPPAKETPPAKRDDVRKSFAESVDEIPFADDVEDTYDDRTEDSSLHEKFFTPPTSRPRPEKPHLLPLVKENGGPPSMEGGVHHKKRVFPDISVEAKELAEERMRAREKSVKSPALRDAMAKQLCKMKDMEMTAAAATGATRARKASSMPLKTKELFYESPKHLALKLAEGSARKHNSATEKYSTPPADMAGPEGSVSSSEGSSGKSKKRSSLFSPRKNKKEKKSKNDSRLSDKSSGGTEEATKPRSLWKSVFSGYKKDKKKKADEKSCPSTPSSNATADSGKHKPSPLITAADLQLRQHLSFSEDSDLSSDDILERSSQKSKRESIYVPHALAFKRSYSSKRAYTEEELNAKLTRRVQKAARRQAKQEELKRLHRAQIIQRQLEQVEEKQRQLEERGVAVEKALRGEAGMGKKDDPKLMQEWFKLVQEKNALVRYESELMIFARELELEDRQSRLQQELRERMAVEDHLKTDEELSEEKRILNEMLEVVEQRDSLVALLEEQRLREKEEDKDLEAVMLSKGFSLNWS</sequence>
<dbReference type="SUPFAM" id="SSF51905">
    <property type="entry name" value="FAD/NAD(P)-binding domain"/>
    <property type="match status" value="1"/>
</dbReference>
<evidence type="ECO:0000256" key="14">
    <source>
        <dbReference type="ARBA" id="ARBA00023033"/>
    </source>
</evidence>
<feature type="compositionally biased region" description="Acidic residues" evidence="23">
    <location>
        <begin position="968"/>
        <end position="981"/>
    </location>
</feature>
<feature type="region of interest" description="Disordered" evidence="23">
    <location>
        <begin position="1666"/>
        <end position="1824"/>
    </location>
</feature>
<dbReference type="Pfam" id="PF00307">
    <property type="entry name" value="CH"/>
    <property type="match status" value="1"/>
</dbReference>
<keyword evidence="28" id="KW-1185">Reference proteome</keyword>
<dbReference type="FunFam" id="3.50.50.60:FF:000004">
    <property type="entry name" value="protein-methionine sulfoxide oxidase MICAL2 isoform X1"/>
    <property type="match status" value="1"/>
</dbReference>
<dbReference type="PANTHER" id="PTHR23167:SF51">
    <property type="entry name" value="[F-ACTIN]-MONOOXYGENASE MICAL3"/>
    <property type="match status" value="1"/>
</dbReference>
<dbReference type="CDD" id="cd09439">
    <property type="entry name" value="LIM_Mical"/>
    <property type="match status" value="1"/>
</dbReference>
<feature type="compositionally biased region" description="Low complexity" evidence="23">
    <location>
        <begin position="1693"/>
        <end position="1703"/>
    </location>
</feature>
<feature type="compositionally biased region" description="Acidic residues" evidence="23">
    <location>
        <begin position="934"/>
        <end position="943"/>
    </location>
</feature>
<feature type="region of interest" description="Disordered" evidence="23">
    <location>
        <begin position="1332"/>
        <end position="1584"/>
    </location>
</feature>
<keyword evidence="13" id="KW-0560">Oxidoreductase</keyword>
<dbReference type="Pfam" id="PF12130">
    <property type="entry name" value="bMERB_dom"/>
    <property type="match status" value="1"/>
</dbReference>
<feature type="compositionally biased region" description="Acidic residues" evidence="23">
    <location>
        <begin position="1063"/>
        <end position="1073"/>
    </location>
</feature>
<dbReference type="InterPro" id="IPR057494">
    <property type="entry name" value="Rossman_Mical"/>
</dbReference>
<feature type="compositionally biased region" description="Low complexity" evidence="23">
    <location>
        <begin position="1415"/>
        <end position="1429"/>
    </location>
</feature>
<dbReference type="EC" id="1.14.13.225" evidence="5"/>
<keyword evidence="12" id="KW-0521">NADP</keyword>
<feature type="compositionally biased region" description="Acidic residues" evidence="23">
    <location>
        <begin position="1022"/>
        <end position="1039"/>
    </location>
</feature>
<feature type="compositionally biased region" description="Acidic residues" evidence="23">
    <location>
        <begin position="1521"/>
        <end position="1535"/>
    </location>
</feature>
<evidence type="ECO:0000256" key="5">
    <source>
        <dbReference type="ARBA" id="ARBA00012709"/>
    </source>
</evidence>
<evidence type="ECO:0000256" key="10">
    <source>
        <dbReference type="ARBA" id="ARBA00022827"/>
    </source>
</evidence>
<keyword evidence="19" id="KW-0539">Nucleus</keyword>
<evidence type="ECO:0000256" key="16">
    <source>
        <dbReference type="ARBA" id="ARBA00023054"/>
    </source>
</evidence>
<evidence type="ECO:0000256" key="7">
    <source>
        <dbReference type="ARBA" id="ARBA00022490"/>
    </source>
</evidence>
<evidence type="ECO:0000256" key="15">
    <source>
        <dbReference type="ARBA" id="ARBA00023038"/>
    </source>
</evidence>
<feature type="coiled-coil region" evidence="22">
    <location>
        <begin position="1849"/>
        <end position="1902"/>
    </location>
</feature>
<keyword evidence="18" id="KW-0206">Cytoskeleton</keyword>
<dbReference type="PROSITE" id="PS50023">
    <property type="entry name" value="LIM_DOMAIN_2"/>
    <property type="match status" value="1"/>
</dbReference>
<feature type="compositionally biased region" description="Acidic residues" evidence="23">
    <location>
        <begin position="1083"/>
        <end position="1102"/>
    </location>
</feature>
<feature type="compositionally biased region" description="Polar residues" evidence="23">
    <location>
        <begin position="878"/>
        <end position="892"/>
    </location>
</feature>
<dbReference type="Pfam" id="PF00412">
    <property type="entry name" value="LIM"/>
    <property type="match status" value="1"/>
</dbReference>
<dbReference type="InterPro" id="IPR022735">
    <property type="entry name" value="bMERB_dom"/>
</dbReference>
<evidence type="ECO:0000256" key="12">
    <source>
        <dbReference type="ARBA" id="ARBA00022857"/>
    </source>
</evidence>
<keyword evidence="16 22" id="KW-0175">Coiled coil</keyword>
<comment type="similarity">
    <text evidence="4">Belongs to the Mical family.</text>
</comment>
<comment type="cofactor">
    <cofactor evidence="1">
        <name>FAD</name>
        <dbReference type="ChEBI" id="CHEBI:57692"/>
    </cofactor>
</comment>
<dbReference type="CDD" id="cd21251">
    <property type="entry name" value="CH_MICAL3"/>
    <property type="match status" value="1"/>
</dbReference>
<evidence type="ECO:0000256" key="21">
    <source>
        <dbReference type="PROSITE-ProRule" id="PRU00125"/>
    </source>
</evidence>
<evidence type="ECO:0000256" key="13">
    <source>
        <dbReference type="ARBA" id="ARBA00023002"/>
    </source>
</evidence>
<dbReference type="InterPro" id="IPR036872">
    <property type="entry name" value="CH_dom_sf"/>
</dbReference>
<dbReference type="GO" id="GO:0006887">
    <property type="term" value="P:exocytosis"/>
    <property type="evidence" value="ECO:0007669"/>
    <property type="project" value="UniProtKB-KW"/>
</dbReference>
<feature type="compositionally biased region" description="Basic and acidic residues" evidence="23">
    <location>
        <begin position="668"/>
        <end position="678"/>
    </location>
</feature>
<dbReference type="Pfam" id="PF01494">
    <property type="entry name" value="FAD_binding_3"/>
    <property type="match status" value="1"/>
</dbReference>
<evidence type="ECO:0000256" key="17">
    <source>
        <dbReference type="ARBA" id="ARBA00023203"/>
    </source>
</evidence>
<keyword evidence="10" id="KW-0274">FAD</keyword>
<dbReference type="SMART" id="SM01203">
    <property type="entry name" value="DUF3585"/>
    <property type="match status" value="1"/>
</dbReference>
<dbReference type="Gene3D" id="2.10.110.10">
    <property type="entry name" value="Cysteine Rich Protein"/>
    <property type="match status" value="1"/>
</dbReference>